<dbReference type="PANTHER" id="PTHR45947">
    <property type="entry name" value="SULFOQUINOVOSYL TRANSFERASE SQD2"/>
    <property type="match status" value="1"/>
</dbReference>
<accession>A0ABT0K3G7</accession>
<evidence type="ECO:0000259" key="4">
    <source>
        <dbReference type="Pfam" id="PF13439"/>
    </source>
</evidence>
<dbReference type="Proteomes" id="UP001201873">
    <property type="component" value="Unassembled WGS sequence"/>
</dbReference>
<dbReference type="InterPro" id="IPR001296">
    <property type="entry name" value="Glyco_trans_1"/>
</dbReference>
<protein>
    <submittedName>
        <fullName evidence="5">Glycosyltransferase family 4 protein</fullName>
    </submittedName>
</protein>
<dbReference type="RefSeq" id="WP_248826399.1">
    <property type="nucleotide sequence ID" value="NZ_JALKFT010000030.1"/>
</dbReference>
<dbReference type="CDD" id="cd03801">
    <property type="entry name" value="GT4_PimA-like"/>
    <property type="match status" value="1"/>
</dbReference>
<feature type="domain" description="Glycosyltransferase subfamily 4-like N-terminal" evidence="4">
    <location>
        <begin position="17"/>
        <end position="172"/>
    </location>
</feature>
<keyword evidence="1" id="KW-0328">Glycosyltransferase</keyword>
<sequence length="374" mass="39215">MTTVAFCLLTYRPDHPSGIERSIAALAAGLRGLGHTAVILAGGPGEQGDEAEPGLIRLASVRLPRPALNADVLAALADPEPVLAEVSRVLHDLSVQVVCWAAPVWGLGHLSPAPAGVRTALMMHNTIRPTSADAWAKAMAAADVVLPASPYLVAAAHRDGWDTSAWRVVPNGLLTVPRTPDREQRERLRASGPLRLVSRAAPVKGQAEFLAAMPPHWDRPVEVVLAEADFEFEPGEQAAALTACRAQAARRPDVVHLLPALRWQQVPAFFAGAAATVISSVEPETFSHTAAEALSTGTPVITFDHGYVPTLIGPAGRVVPLRSGFPAVWAALDDLLADADAYHAASSAAPPRIAPHTPEKAAEAFLAATATSTP</sequence>
<proteinExistence type="predicted"/>
<evidence type="ECO:0000313" key="5">
    <source>
        <dbReference type="EMBL" id="MCK9878272.1"/>
    </source>
</evidence>
<reference evidence="5 6" key="1">
    <citation type="submission" date="2022-04" db="EMBL/GenBank/DDBJ databases">
        <title>Genome diversity in the genus Frankia.</title>
        <authorList>
            <person name="Carlos-Shanley C."/>
            <person name="Hahn D."/>
        </authorList>
    </citation>
    <scope>NUCLEOTIDE SEQUENCE [LARGE SCALE GENOMIC DNA]</scope>
    <source>
        <strain evidence="5 6">Ag45/Mut15</strain>
    </source>
</reference>
<dbReference type="Pfam" id="PF00534">
    <property type="entry name" value="Glycos_transf_1"/>
    <property type="match status" value="1"/>
</dbReference>
<dbReference type="InterPro" id="IPR050194">
    <property type="entry name" value="Glycosyltransferase_grp1"/>
</dbReference>
<dbReference type="Pfam" id="PF13439">
    <property type="entry name" value="Glyco_transf_4"/>
    <property type="match status" value="1"/>
</dbReference>
<evidence type="ECO:0000313" key="6">
    <source>
        <dbReference type="Proteomes" id="UP001201873"/>
    </source>
</evidence>
<keyword evidence="2" id="KW-0808">Transferase</keyword>
<dbReference type="SUPFAM" id="SSF53756">
    <property type="entry name" value="UDP-Glycosyltransferase/glycogen phosphorylase"/>
    <property type="match status" value="1"/>
</dbReference>
<evidence type="ECO:0000259" key="3">
    <source>
        <dbReference type="Pfam" id="PF00534"/>
    </source>
</evidence>
<evidence type="ECO:0000256" key="2">
    <source>
        <dbReference type="ARBA" id="ARBA00022679"/>
    </source>
</evidence>
<organism evidence="5 6">
    <name type="scientific">Frankia umida</name>
    <dbReference type="NCBI Taxonomy" id="573489"/>
    <lineage>
        <taxon>Bacteria</taxon>
        <taxon>Bacillati</taxon>
        <taxon>Actinomycetota</taxon>
        <taxon>Actinomycetes</taxon>
        <taxon>Frankiales</taxon>
        <taxon>Frankiaceae</taxon>
        <taxon>Frankia</taxon>
    </lineage>
</organism>
<keyword evidence="6" id="KW-1185">Reference proteome</keyword>
<evidence type="ECO:0000256" key="1">
    <source>
        <dbReference type="ARBA" id="ARBA00022676"/>
    </source>
</evidence>
<comment type="caution">
    <text evidence="5">The sequence shown here is derived from an EMBL/GenBank/DDBJ whole genome shotgun (WGS) entry which is preliminary data.</text>
</comment>
<gene>
    <name evidence="5" type="ORF">MXD59_21285</name>
</gene>
<feature type="domain" description="Glycosyl transferase family 1" evidence="3">
    <location>
        <begin position="197"/>
        <end position="316"/>
    </location>
</feature>
<dbReference type="EMBL" id="JALKFT010000030">
    <property type="protein sequence ID" value="MCK9878272.1"/>
    <property type="molecule type" value="Genomic_DNA"/>
</dbReference>
<name>A0ABT0K3G7_9ACTN</name>
<dbReference type="PANTHER" id="PTHR45947:SF3">
    <property type="entry name" value="SULFOQUINOVOSYL TRANSFERASE SQD2"/>
    <property type="match status" value="1"/>
</dbReference>
<dbReference type="InterPro" id="IPR028098">
    <property type="entry name" value="Glyco_trans_4-like_N"/>
</dbReference>
<dbReference type="Gene3D" id="3.40.50.2000">
    <property type="entry name" value="Glycogen Phosphorylase B"/>
    <property type="match status" value="2"/>
</dbReference>